<sequence length="132" mass="14810">MALQDAVVRVRTFCRDLRVDNLIRTPILLRRPRVLKINVDTAWLAREHLATYGAMVRVSKGMVQAVFTIHPDEAFTHSAKALAIIGHISIDLDCSTIVIQLNSSTLDSSLYDLIIEEAHGFLIDRSMGLRIN</sequence>
<keyword evidence="2" id="KW-1185">Reference proteome</keyword>
<dbReference type="EMBL" id="JAHUZN010000008">
    <property type="protein sequence ID" value="KAG8485662.1"/>
    <property type="molecule type" value="Genomic_DNA"/>
</dbReference>
<comment type="caution">
    <text evidence="1">The sequence shown here is derived from an EMBL/GenBank/DDBJ whole genome shotgun (WGS) entry which is preliminary data.</text>
</comment>
<evidence type="ECO:0000313" key="1">
    <source>
        <dbReference type="EMBL" id="KAG8485662.1"/>
    </source>
</evidence>
<dbReference type="AlphaFoldDB" id="A0A8J6CSD2"/>
<gene>
    <name evidence="1" type="ORF">CXB51_018862</name>
</gene>
<reference evidence="1 2" key="1">
    <citation type="journal article" date="2021" name="bioRxiv">
        <title>The Gossypium anomalum genome as a resource for cotton improvement and evolutionary analysis of hybrid incompatibility.</title>
        <authorList>
            <person name="Grover C.E."/>
            <person name="Yuan D."/>
            <person name="Arick M.A."/>
            <person name="Miller E.R."/>
            <person name="Hu G."/>
            <person name="Peterson D.G."/>
            <person name="Wendel J.F."/>
            <person name="Udall J.A."/>
        </authorList>
    </citation>
    <scope>NUCLEOTIDE SEQUENCE [LARGE SCALE GENOMIC DNA]</scope>
    <source>
        <strain evidence="1">JFW-Udall</strain>
        <tissue evidence="1">Leaf</tissue>
    </source>
</reference>
<dbReference type="Proteomes" id="UP000701853">
    <property type="component" value="Chromosome 8"/>
</dbReference>
<evidence type="ECO:0000313" key="2">
    <source>
        <dbReference type="Proteomes" id="UP000701853"/>
    </source>
</evidence>
<proteinExistence type="predicted"/>
<organism evidence="1 2">
    <name type="scientific">Gossypium anomalum</name>
    <dbReference type="NCBI Taxonomy" id="47600"/>
    <lineage>
        <taxon>Eukaryota</taxon>
        <taxon>Viridiplantae</taxon>
        <taxon>Streptophyta</taxon>
        <taxon>Embryophyta</taxon>
        <taxon>Tracheophyta</taxon>
        <taxon>Spermatophyta</taxon>
        <taxon>Magnoliopsida</taxon>
        <taxon>eudicotyledons</taxon>
        <taxon>Gunneridae</taxon>
        <taxon>Pentapetalae</taxon>
        <taxon>rosids</taxon>
        <taxon>malvids</taxon>
        <taxon>Malvales</taxon>
        <taxon>Malvaceae</taxon>
        <taxon>Malvoideae</taxon>
        <taxon>Gossypium</taxon>
    </lineage>
</organism>
<accession>A0A8J6CSD2</accession>
<protein>
    <submittedName>
        <fullName evidence="1">Uncharacterized protein</fullName>
    </submittedName>
</protein>
<name>A0A8J6CSD2_9ROSI</name>